<accession>A0A8H3A6U5</accession>
<evidence type="ECO:0000313" key="1">
    <source>
        <dbReference type="EMBL" id="CAE6412531.1"/>
    </source>
</evidence>
<name>A0A8H3A6U5_9AGAM</name>
<sequence>MLRKCQFLGKASIRFSLPVDSRLGLIIAPVCDESKATGATSLAITHHNRLQAPSVTDLHAGRLYALELRSDLVHACLEFLYGRTVPSRVTSDGGPPGGIVTWAFQRSLDPGTSAILWPAVAAGNSPSIAEHRIRPSRSMPWLSVAGPDSQLEYQSSPDSILHAVEIYRDPEQGQQPTLGGQI</sequence>
<reference evidence="1" key="1">
    <citation type="submission" date="2021-01" db="EMBL/GenBank/DDBJ databases">
        <authorList>
            <person name="Kaushik A."/>
        </authorList>
    </citation>
    <scope>NUCLEOTIDE SEQUENCE</scope>
    <source>
        <strain evidence="1">AG6-10EEA</strain>
    </source>
</reference>
<gene>
    <name evidence="1" type="ORF">RDB_LOCUS2462</name>
</gene>
<dbReference type="AlphaFoldDB" id="A0A8H3A6U5"/>
<dbReference type="EMBL" id="CAJMXA010000036">
    <property type="protein sequence ID" value="CAE6412531.1"/>
    <property type="molecule type" value="Genomic_DNA"/>
</dbReference>
<protein>
    <submittedName>
        <fullName evidence="1">Uncharacterized protein</fullName>
    </submittedName>
</protein>
<dbReference type="Proteomes" id="UP000663853">
    <property type="component" value="Unassembled WGS sequence"/>
</dbReference>
<proteinExistence type="predicted"/>
<organism evidence="1 2">
    <name type="scientific">Rhizoctonia solani</name>
    <dbReference type="NCBI Taxonomy" id="456999"/>
    <lineage>
        <taxon>Eukaryota</taxon>
        <taxon>Fungi</taxon>
        <taxon>Dikarya</taxon>
        <taxon>Basidiomycota</taxon>
        <taxon>Agaricomycotina</taxon>
        <taxon>Agaricomycetes</taxon>
        <taxon>Cantharellales</taxon>
        <taxon>Ceratobasidiaceae</taxon>
        <taxon>Rhizoctonia</taxon>
    </lineage>
</organism>
<evidence type="ECO:0000313" key="2">
    <source>
        <dbReference type="Proteomes" id="UP000663853"/>
    </source>
</evidence>
<comment type="caution">
    <text evidence="1">The sequence shown here is derived from an EMBL/GenBank/DDBJ whole genome shotgun (WGS) entry which is preliminary data.</text>
</comment>